<organism evidence="5">
    <name type="scientific">Fagus sylvatica</name>
    <name type="common">Beechnut</name>
    <dbReference type="NCBI Taxonomy" id="28930"/>
    <lineage>
        <taxon>Eukaryota</taxon>
        <taxon>Viridiplantae</taxon>
        <taxon>Streptophyta</taxon>
        <taxon>Embryophyta</taxon>
        <taxon>Tracheophyta</taxon>
        <taxon>Spermatophyta</taxon>
        <taxon>Magnoliopsida</taxon>
        <taxon>eudicotyledons</taxon>
        <taxon>Gunneridae</taxon>
        <taxon>Pentapetalae</taxon>
        <taxon>rosids</taxon>
        <taxon>fabids</taxon>
        <taxon>Fagales</taxon>
        <taxon>Fagaceae</taxon>
        <taxon>Fagus</taxon>
    </lineage>
</organism>
<feature type="domain" description="Pectinesterase inhibitor" evidence="4">
    <location>
        <begin position="39"/>
        <end position="201"/>
    </location>
</feature>
<dbReference type="InterPro" id="IPR006501">
    <property type="entry name" value="Pectinesterase_inhib_dom"/>
</dbReference>
<evidence type="ECO:0000256" key="3">
    <source>
        <dbReference type="SAM" id="MobiDB-lite"/>
    </source>
</evidence>
<dbReference type="InterPro" id="IPR035513">
    <property type="entry name" value="Invertase/methylesterase_inhib"/>
</dbReference>
<dbReference type="PANTHER" id="PTHR31080">
    <property type="entry name" value="PECTINESTERASE INHIBITOR-LIKE"/>
    <property type="match status" value="1"/>
</dbReference>
<evidence type="ECO:0000259" key="4">
    <source>
        <dbReference type="SMART" id="SM00856"/>
    </source>
</evidence>
<dbReference type="PANTHER" id="PTHR31080:SF303">
    <property type="entry name" value="PECTINESTERASE 1-LIKE"/>
    <property type="match status" value="1"/>
</dbReference>
<proteinExistence type="inferred from homology"/>
<dbReference type="Gene3D" id="1.20.140.40">
    <property type="entry name" value="Invertase/pectin methylesterase inhibitor family protein"/>
    <property type="match status" value="1"/>
</dbReference>
<evidence type="ECO:0000256" key="1">
    <source>
        <dbReference type="ARBA" id="ARBA00022729"/>
    </source>
</evidence>
<keyword evidence="1" id="KW-0732">Signal</keyword>
<dbReference type="Pfam" id="PF04043">
    <property type="entry name" value="PMEI"/>
    <property type="match status" value="1"/>
</dbReference>
<dbReference type="NCBIfam" id="TIGR01614">
    <property type="entry name" value="PME_inhib"/>
    <property type="match status" value="1"/>
</dbReference>
<sequence length="205" mass="22725">MKIHASSVDTIIHKRNSKSSSSNDEGNYEGFIIRMPTPEPPHSLKDMCRLTMYPNSCYSSISSLETNSSTTNTTDIKVYFYLCLRVAIKELSYLTNELPTKLITTTNDTRVKAALTICQALFEDAVDKLNNTISSIEVGPGESETRGNFSTMSPFTNQLGTAWSDQQTCLDGLKVVNSTLFESMNTTTKNSTKYISNCMSIASYN</sequence>
<dbReference type="GO" id="GO:0004857">
    <property type="term" value="F:enzyme inhibitor activity"/>
    <property type="evidence" value="ECO:0007669"/>
    <property type="project" value="InterPro"/>
</dbReference>
<reference evidence="5" key="1">
    <citation type="submission" date="2018-02" db="EMBL/GenBank/DDBJ databases">
        <authorList>
            <person name="Cohen D.B."/>
            <person name="Kent A.D."/>
        </authorList>
    </citation>
    <scope>NUCLEOTIDE SEQUENCE</scope>
</reference>
<feature type="region of interest" description="Disordered" evidence="3">
    <location>
        <begin position="1"/>
        <end position="25"/>
    </location>
</feature>
<dbReference type="SUPFAM" id="SSF101148">
    <property type="entry name" value="Plant invertase/pectin methylesterase inhibitor"/>
    <property type="match status" value="1"/>
</dbReference>
<dbReference type="AlphaFoldDB" id="A0A2N9IIS8"/>
<dbReference type="CDD" id="cd15798">
    <property type="entry name" value="PMEI-like_3"/>
    <property type="match status" value="1"/>
</dbReference>
<protein>
    <recommendedName>
        <fullName evidence="4">Pectinesterase inhibitor domain-containing protein</fullName>
    </recommendedName>
</protein>
<evidence type="ECO:0000313" key="5">
    <source>
        <dbReference type="EMBL" id="SPD23963.1"/>
    </source>
</evidence>
<evidence type="ECO:0000256" key="2">
    <source>
        <dbReference type="ARBA" id="ARBA00038471"/>
    </source>
</evidence>
<gene>
    <name evidence="5" type="ORF">FSB_LOCUS51845</name>
</gene>
<accession>A0A2N9IIS8</accession>
<comment type="similarity">
    <text evidence="2">Belongs to the PMEI family.</text>
</comment>
<dbReference type="InterPro" id="IPR051955">
    <property type="entry name" value="PME_Inhibitor"/>
</dbReference>
<dbReference type="SMART" id="SM00856">
    <property type="entry name" value="PMEI"/>
    <property type="match status" value="1"/>
</dbReference>
<dbReference type="EMBL" id="OIVN01005779">
    <property type="protein sequence ID" value="SPD23963.1"/>
    <property type="molecule type" value="Genomic_DNA"/>
</dbReference>
<name>A0A2N9IIS8_FAGSY</name>